<keyword evidence="4" id="KW-1185">Reference proteome</keyword>
<organism evidence="3 4">
    <name type="scientific">Aneurinibacillus danicus</name>
    <dbReference type="NCBI Taxonomy" id="267746"/>
    <lineage>
        <taxon>Bacteria</taxon>
        <taxon>Bacillati</taxon>
        <taxon>Bacillota</taxon>
        <taxon>Bacilli</taxon>
        <taxon>Bacillales</taxon>
        <taxon>Paenibacillaceae</taxon>
        <taxon>Aneurinibacillus group</taxon>
        <taxon>Aneurinibacillus</taxon>
    </lineage>
</organism>
<keyword evidence="1" id="KW-0472">Membrane</keyword>
<protein>
    <submittedName>
        <fullName evidence="3">Baseplate assembly protein</fullName>
    </submittedName>
</protein>
<dbReference type="PANTHER" id="PTHR37829:SF3">
    <property type="entry name" value="PROTEIN JAYE-RELATED"/>
    <property type="match status" value="1"/>
</dbReference>
<dbReference type="AlphaFoldDB" id="A0A511V4L4"/>
<dbReference type="InterPro" id="IPR052399">
    <property type="entry name" value="Phage_Baseplate_Assmbl_Protein"/>
</dbReference>
<comment type="caution">
    <text evidence="3">The sequence shown here is derived from an EMBL/GenBank/DDBJ whole genome shotgun (WGS) entry which is preliminary data.</text>
</comment>
<feature type="domain" description="Baseplate protein J-like barrel" evidence="2">
    <location>
        <begin position="94"/>
        <end position="178"/>
    </location>
</feature>
<dbReference type="InterPro" id="IPR006949">
    <property type="entry name" value="Barrel_Baseplate_J-like"/>
</dbReference>
<dbReference type="Pfam" id="PF04865">
    <property type="entry name" value="Baseplate_J"/>
    <property type="match status" value="1"/>
</dbReference>
<dbReference type="EMBL" id="BJXX01000056">
    <property type="protein sequence ID" value="GEN33864.1"/>
    <property type="molecule type" value="Genomic_DNA"/>
</dbReference>
<evidence type="ECO:0000259" key="2">
    <source>
        <dbReference type="Pfam" id="PF04865"/>
    </source>
</evidence>
<evidence type="ECO:0000256" key="1">
    <source>
        <dbReference type="SAM" id="Phobius"/>
    </source>
</evidence>
<dbReference type="PANTHER" id="PTHR37829">
    <property type="entry name" value="PHAGE-LIKE ELEMENT PBSX PROTEIN XKDT"/>
    <property type="match status" value="1"/>
</dbReference>
<evidence type="ECO:0000313" key="4">
    <source>
        <dbReference type="Proteomes" id="UP000321157"/>
    </source>
</evidence>
<keyword evidence="1" id="KW-0812">Transmembrane</keyword>
<reference evidence="3 4" key="1">
    <citation type="submission" date="2019-07" db="EMBL/GenBank/DDBJ databases">
        <title>Whole genome shotgun sequence of Aneurinibacillus danicus NBRC 102444.</title>
        <authorList>
            <person name="Hosoyama A."/>
            <person name="Uohara A."/>
            <person name="Ohji S."/>
            <person name="Ichikawa N."/>
        </authorList>
    </citation>
    <scope>NUCLEOTIDE SEQUENCE [LARGE SCALE GENOMIC DNA]</scope>
    <source>
        <strain evidence="3 4">NBRC 102444</strain>
    </source>
</reference>
<name>A0A511V4L4_9BACL</name>
<dbReference type="RefSeq" id="WP_170230172.1">
    <property type="nucleotide sequence ID" value="NZ_BJXX01000056.1"/>
</dbReference>
<evidence type="ECO:0000313" key="3">
    <source>
        <dbReference type="EMBL" id="GEN33864.1"/>
    </source>
</evidence>
<keyword evidence="1" id="KW-1133">Transmembrane helix</keyword>
<accession>A0A511V4L4</accession>
<dbReference type="Proteomes" id="UP000321157">
    <property type="component" value="Unassembled WGS sequence"/>
</dbReference>
<proteinExistence type="predicted"/>
<gene>
    <name evidence="3" type="ORF">ADA01nite_13240</name>
</gene>
<feature type="transmembrane region" description="Helical" evidence="1">
    <location>
        <begin position="36"/>
        <end position="56"/>
    </location>
</feature>
<sequence length="382" mass="42541">MDEDLIQAKTEDELLEEAKQQLRDQQFPARLLRKGGVFYTLLALFFRALAALYGLLPVIVQQMFVHSATGKWLDVAAREYGVFRKQATKTTGKITFTRTDTSQRITIPAGSIFSTDPDLEGNERRYYLTENVVMAVGVAEAEGPIEAENAGAAYNAASGTIRNLLTFIPYVSVENRDDWLEREGTDEETDEDLRARTLNRWEQLSTGGIRDYYRSLVESINGVVAVHIEDDHPRGEGTADIIISSVAGVPSDSIVQEAQQLIDEKGSIIGDIRAFAAEPVEIDVHVVLYYDPEYTTPEAVEAEATLRIQETFRYGASNLNDGILRVDPRYPFDSSMLYSNLRNASNVVRVDVLQPVGSVTITRRQVAVLGTVQIDVQEADRI</sequence>